<evidence type="ECO:0000256" key="1">
    <source>
        <dbReference type="SAM" id="SignalP"/>
    </source>
</evidence>
<accession>A0A2C9U0F2</accession>
<evidence type="ECO:0000313" key="2">
    <source>
        <dbReference type="EMBL" id="OAY23108.1"/>
    </source>
</evidence>
<name>A0A2C9U0F2_MANES</name>
<reference evidence="2" key="1">
    <citation type="submission" date="2016-02" db="EMBL/GenBank/DDBJ databases">
        <title>WGS assembly of Manihot esculenta.</title>
        <authorList>
            <person name="Bredeson J.V."/>
            <person name="Prochnik S.E."/>
            <person name="Lyons J.B."/>
            <person name="Schmutz J."/>
            <person name="Grimwood J."/>
            <person name="Vrebalov J."/>
            <person name="Bart R.S."/>
            <person name="Amuge T."/>
            <person name="Ferguson M.E."/>
            <person name="Green R."/>
            <person name="Putnam N."/>
            <person name="Stites J."/>
            <person name="Rounsley S."/>
            <person name="Rokhsar D.S."/>
        </authorList>
    </citation>
    <scope>NUCLEOTIDE SEQUENCE [LARGE SCALE GENOMIC DNA]</scope>
    <source>
        <tissue evidence="2">Leaf</tissue>
    </source>
</reference>
<dbReference type="AlphaFoldDB" id="A0A2C9U0F2"/>
<proteinExistence type="predicted"/>
<keyword evidence="1" id="KW-0732">Signal</keyword>
<protein>
    <recommendedName>
        <fullName evidence="3">Secreted protein</fullName>
    </recommendedName>
</protein>
<feature type="signal peptide" evidence="1">
    <location>
        <begin position="1"/>
        <end position="21"/>
    </location>
</feature>
<organism evidence="2">
    <name type="scientific">Manihot esculenta</name>
    <name type="common">Cassava</name>
    <name type="synonym">Jatropha manihot</name>
    <dbReference type="NCBI Taxonomy" id="3983"/>
    <lineage>
        <taxon>Eukaryota</taxon>
        <taxon>Viridiplantae</taxon>
        <taxon>Streptophyta</taxon>
        <taxon>Embryophyta</taxon>
        <taxon>Tracheophyta</taxon>
        <taxon>Spermatophyta</taxon>
        <taxon>Magnoliopsida</taxon>
        <taxon>eudicotyledons</taxon>
        <taxon>Gunneridae</taxon>
        <taxon>Pentapetalae</taxon>
        <taxon>rosids</taxon>
        <taxon>fabids</taxon>
        <taxon>Malpighiales</taxon>
        <taxon>Euphorbiaceae</taxon>
        <taxon>Crotonoideae</taxon>
        <taxon>Manihoteae</taxon>
        <taxon>Manihot</taxon>
    </lineage>
</organism>
<dbReference type="EMBL" id="CM004404">
    <property type="protein sequence ID" value="OAY23108.1"/>
    <property type="molecule type" value="Genomic_DNA"/>
</dbReference>
<gene>
    <name evidence="2" type="ORF">MANES_18G052500</name>
</gene>
<sequence>MRKVMPLLLLLEPALFPSVASDAHCAPFLHPFSSSTLFCTLPHVLQPVSVTPLSSSSF</sequence>
<evidence type="ECO:0008006" key="3">
    <source>
        <dbReference type="Google" id="ProtNLM"/>
    </source>
</evidence>
<feature type="chain" id="PRO_5012157769" description="Secreted protein" evidence="1">
    <location>
        <begin position="22"/>
        <end position="58"/>
    </location>
</feature>